<dbReference type="PANTHER" id="PTHR46430:SF2">
    <property type="entry name" value="CHITIN SYNTHASE REGULATORY FACTOR 4"/>
    <property type="match status" value="1"/>
</dbReference>
<gene>
    <name evidence="3" type="ORF">PV09_09648</name>
</gene>
<dbReference type="SUPFAM" id="SSF81901">
    <property type="entry name" value="HCP-like"/>
    <property type="match status" value="2"/>
</dbReference>
<name>A0A0D1YD05_9PEZI</name>
<evidence type="ECO:0008006" key="5">
    <source>
        <dbReference type="Google" id="ProtNLM"/>
    </source>
</evidence>
<dbReference type="InterPro" id="IPR011990">
    <property type="entry name" value="TPR-like_helical_dom_sf"/>
</dbReference>
<protein>
    <recommendedName>
        <fullName evidence="5">Fungal N-terminal domain-containing protein</fullName>
    </recommendedName>
</protein>
<dbReference type="AlphaFoldDB" id="A0A0D1YD05"/>
<evidence type="ECO:0000256" key="1">
    <source>
        <dbReference type="ARBA" id="ARBA00022737"/>
    </source>
</evidence>
<proteinExistence type="predicted"/>
<feature type="region of interest" description="Disordered" evidence="2">
    <location>
        <begin position="284"/>
        <end position="305"/>
    </location>
</feature>
<dbReference type="InterPro" id="IPR006597">
    <property type="entry name" value="Sel1-like"/>
</dbReference>
<keyword evidence="1" id="KW-0677">Repeat</keyword>
<dbReference type="HOGENOM" id="CLU_378206_0_0_1"/>
<feature type="region of interest" description="Disordered" evidence="2">
    <location>
        <begin position="330"/>
        <end position="352"/>
    </location>
</feature>
<dbReference type="InterPro" id="IPR051726">
    <property type="entry name" value="Chitin_Synth_Reg"/>
</dbReference>
<feature type="compositionally biased region" description="Polar residues" evidence="2">
    <location>
        <begin position="332"/>
        <end position="343"/>
    </location>
</feature>
<feature type="region of interest" description="Disordered" evidence="2">
    <location>
        <begin position="762"/>
        <end position="790"/>
    </location>
</feature>
<dbReference type="SMART" id="SM00671">
    <property type="entry name" value="SEL1"/>
    <property type="match status" value="4"/>
</dbReference>
<dbReference type="OrthoDB" id="5418005at2759"/>
<dbReference type="RefSeq" id="XP_016208422.1">
    <property type="nucleotide sequence ID" value="XM_016363751.1"/>
</dbReference>
<dbReference type="RefSeq" id="XP_016208421.1">
    <property type="nucleotide sequence ID" value="XM_016363750.1"/>
</dbReference>
<evidence type="ECO:0000313" key="4">
    <source>
        <dbReference type="Proteomes" id="UP000053259"/>
    </source>
</evidence>
<keyword evidence="4" id="KW-1185">Reference proteome</keyword>
<dbReference type="STRING" id="253628.A0A0D1YD05"/>
<dbReference type="PANTHER" id="PTHR46430">
    <property type="entry name" value="PROTEIN SKT5-RELATED"/>
    <property type="match status" value="1"/>
</dbReference>
<accession>A0A0D1YD05</accession>
<dbReference type="Proteomes" id="UP000053259">
    <property type="component" value="Unassembled WGS sequence"/>
</dbReference>
<dbReference type="GeneID" id="27317621"/>
<dbReference type="EMBL" id="KN847636">
    <property type="protein sequence ID" value="KIV98551.1"/>
    <property type="molecule type" value="Genomic_DNA"/>
</dbReference>
<dbReference type="Gene3D" id="1.25.40.10">
    <property type="entry name" value="Tetratricopeptide repeat domain"/>
    <property type="match status" value="2"/>
</dbReference>
<evidence type="ECO:0000313" key="3">
    <source>
        <dbReference type="EMBL" id="KIV98551.1"/>
    </source>
</evidence>
<dbReference type="Pfam" id="PF08238">
    <property type="entry name" value="Sel1"/>
    <property type="match status" value="4"/>
</dbReference>
<dbReference type="VEuPathDB" id="FungiDB:PV09_09648"/>
<evidence type="ECO:0000256" key="2">
    <source>
        <dbReference type="SAM" id="MobiDB-lite"/>
    </source>
</evidence>
<reference evidence="3 4" key="1">
    <citation type="submission" date="2015-01" db="EMBL/GenBank/DDBJ databases">
        <title>The Genome Sequence of Ochroconis gallopava CBS43764.</title>
        <authorList>
            <consortium name="The Broad Institute Genomics Platform"/>
            <person name="Cuomo C."/>
            <person name="de Hoog S."/>
            <person name="Gorbushina A."/>
            <person name="Stielow B."/>
            <person name="Teixiera M."/>
            <person name="Abouelleil A."/>
            <person name="Chapman S.B."/>
            <person name="Priest M."/>
            <person name="Young S.K."/>
            <person name="Wortman J."/>
            <person name="Nusbaum C."/>
            <person name="Birren B."/>
        </authorList>
    </citation>
    <scope>NUCLEOTIDE SEQUENCE [LARGE SCALE GENOMIC DNA]</scope>
    <source>
        <strain evidence="3 4">CBS 43764</strain>
    </source>
</reference>
<sequence length="916" mass="100548">MVEPFSLAVNVIQIISACASTIKAIDHLIQQYADASTKLKSLSAKASLVKVTLNELSKALTGQDSFFAKKIEDDAELKGAIDQTLTGCWTVFLLLQKELGKWMPDKAKDANFKQRAGLLFNDEIIQDYRSQIEGHVEGLKTVLVCLQAKTVAETHSTLQHANATLEKIANATLQIREEHKEMCFPESVYEGYTTFEQDKEFDGALLNSSAYRAAFQTARKNSYLSVGEVSPGATSSLSSMARRQAQMDFLSDQVPEQQTCASAEVHGPHDLLSAEAIGDLISFGDDDDEWEAQPSTPSNSGFKDLVGLTWDTKSTNSHLLDSKESFLIADGQTETSSSRTGGPSASRAAYTAHPASHLDSLLDELLSDSTVQSKKISHDKLGGRRDSGQAEVDQVSSIQSESAFRTVPVIASHAEGEVVESPHEGLISDPKRVEEKIPVLVDGVAERPESSASSATNCATVSSPITGSTLNSPTFSQSIPSPMSPDLSVRLIPVDHRFNNLPDYVPEGDERTRERLLDAMLLCAQSQDAEEQLAWAEDSLRYLAVQDSHEKRIAALQVKRTEAEISESSGDTLLRLEASRMVDDLRRMEFGKAYFLTARYLTDGEEREHMFLLALSKGYYRSQYYLGQLSEQRGVLGDALMRYRAGGAHNDAACLHRLAEAHFDGLLGIKKNKEEGLRILKSAVATSDKDYPNALHHLATLYLEPSGSKLKGLNTKSLVQLNVIEAMNLLRKAALLGYGPSQLRLGQVHRCGYFDPKEARKAEKASTKISRSGSRWGRRRSSMSTTSSGGACDAPIDPILAMHYLHLAARRGLPQADYEIAHDLLWNSGKLTRQQEKLAYTHTVRALLGGVHLANGLMGKLLEEGIGCRKDEVEAEKYYFKSSTKGDDWARARSEALRNRGVGIDGGVHGYSRPYK</sequence>
<dbReference type="EMBL" id="KN847636">
    <property type="protein sequence ID" value="KIV98552.1"/>
    <property type="molecule type" value="Genomic_DNA"/>
</dbReference>
<organism evidence="3 4">
    <name type="scientific">Verruconis gallopava</name>
    <dbReference type="NCBI Taxonomy" id="253628"/>
    <lineage>
        <taxon>Eukaryota</taxon>
        <taxon>Fungi</taxon>
        <taxon>Dikarya</taxon>
        <taxon>Ascomycota</taxon>
        <taxon>Pezizomycotina</taxon>
        <taxon>Dothideomycetes</taxon>
        <taxon>Pleosporomycetidae</taxon>
        <taxon>Venturiales</taxon>
        <taxon>Sympoventuriaceae</taxon>
        <taxon>Verruconis</taxon>
    </lineage>
</organism>